<name>C6XAG6_METGS</name>
<evidence type="ECO:0000313" key="10">
    <source>
        <dbReference type="Proteomes" id="UP000002743"/>
    </source>
</evidence>
<keyword evidence="10" id="KW-1185">Reference proteome</keyword>
<sequence length="199" mass="21948">MERGYWIRSKPVYTALLWNDKATAHAVLAADDGGLAVLKLFQQALPEQPITVFYSPAGADKDYLPALQAAVDADLRVFETTAELLAAWADYLATARMGLRIYTAGTEKFMWDVTDAAADFGILNQDVMKELTGSLARSVYCVHCKSLTHEVTSNIATCSGCGRKLFVRDHFSRRMGAYMGLMVDAENPGEVPQIEEIYP</sequence>
<evidence type="ECO:0000313" key="9">
    <source>
        <dbReference type="EMBL" id="ACT51707.1"/>
    </source>
</evidence>
<dbReference type="InterPro" id="IPR048037">
    <property type="entry name" value="DmmA-like_C"/>
</dbReference>
<evidence type="ECO:0000256" key="5">
    <source>
        <dbReference type="ARBA" id="ARBA00023004"/>
    </source>
</evidence>
<dbReference type="AlphaFoldDB" id="C6XAG6"/>
<keyword evidence="5" id="KW-0408">Iron</keyword>
<dbReference type="InterPro" id="IPR054582">
    <property type="entry name" value="DmmA-like_N"/>
</dbReference>
<keyword evidence="3" id="KW-0479">Metal-binding</keyword>
<dbReference type="GO" id="GO:0046872">
    <property type="term" value="F:metal ion binding"/>
    <property type="evidence" value="ECO:0007669"/>
    <property type="project" value="UniProtKB-KW"/>
</dbReference>
<accession>C6XAG6</accession>
<reference evidence="10" key="1">
    <citation type="submission" date="2009-07" db="EMBL/GenBank/DDBJ databases">
        <title>Complete sequence of chromosome of Methylovorus sp. SIP3-4.</title>
        <authorList>
            <person name="Lucas S."/>
            <person name="Copeland A."/>
            <person name="Lapidus A."/>
            <person name="Glavina del Rio T."/>
            <person name="Tice H."/>
            <person name="Bruce D."/>
            <person name="Goodwin L."/>
            <person name="Pitluck S."/>
            <person name="Clum A."/>
            <person name="Larimer F."/>
            <person name="Land M."/>
            <person name="Hauser L."/>
            <person name="Kyrpides N."/>
            <person name="Mikhailova N."/>
            <person name="Kayluzhnaya M."/>
            <person name="Chistoserdova L."/>
        </authorList>
    </citation>
    <scope>NUCLEOTIDE SEQUENCE [LARGE SCALE GENOMIC DNA]</scope>
    <source>
        <strain evidence="10">SIP3-4</strain>
    </source>
</reference>
<dbReference type="Pfam" id="PF22290">
    <property type="entry name" value="DmmA-like_N"/>
    <property type="match status" value="1"/>
</dbReference>
<dbReference type="STRING" id="582744.Msip34_2470"/>
<dbReference type="Pfam" id="PF22289">
    <property type="entry name" value="DmmA-like_C"/>
    <property type="match status" value="1"/>
</dbReference>
<proteinExistence type="predicted"/>
<dbReference type="GO" id="GO:0016491">
    <property type="term" value="F:oxidoreductase activity"/>
    <property type="evidence" value="ECO:0007669"/>
    <property type="project" value="UniProtKB-KW"/>
</dbReference>
<keyword evidence="4" id="KW-0560">Oxidoreductase</keyword>
<protein>
    <submittedName>
        <fullName evidence="9">Uncharacterized protein</fullName>
    </submittedName>
</protein>
<gene>
    <name evidence="9" type="ordered locus">Msip34_2470</name>
</gene>
<evidence type="ECO:0000256" key="2">
    <source>
        <dbReference type="ARBA" id="ARBA00022714"/>
    </source>
</evidence>
<evidence type="ECO:0000259" key="7">
    <source>
        <dbReference type="Pfam" id="PF22289"/>
    </source>
</evidence>
<dbReference type="EMBL" id="CP001674">
    <property type="protein sequence ID" value="ACT51707.1"/>
    <property type="molecule type" value="Genomic_DNA"/>
</dbReference>
<keyword evidence="2" id="KW-0001">2Fe-2S</keyword>
<dbReference type="RefSeq" id="WP_015830969.1">
    <property type="nucleotide sequence ID" value="NC_012969.1"/>
</dbReference>
<evidence type="ECO:0000256" key="1">
    <source>
        <dbReference type="ARBA" id="ARBA00022630"/>
    </source>
</evidence>
<feature type="domain" description="Dimethylamine monooxygenase subunit DmmA-like N-terminal" evidence="8">
    <location>
        <begin position="5"/>
        <end position="127"/>
    </location>
</feature>
<keyword evidence="1" id="KW-0285">Flavoprotein</keyword>
<dbReference type="NCBIfam" id="NF041259">
    <property type="entry name" value="mono_DmmA_fam"/>
    <property type="match status" value="1"/>
</dbReference>
<dbReference type="Proteomes" id="UP000002743">
    <property type="component" value="Chromosome"/>
</dbReference>
<evidence type="ECO:0000256" key="6">
    <source>
        <dbReference type="ARBA" id="ARBA00023014"/>
    </source>
</evidence>
<evidence type="ECO:0000256" key="3">
    <source>
        <dbReference type="ARBA" id="ARBA00022723"/>
    </source>
</evidence>
<dbReference type="KEGG" id="mei:Msip34_2470"/>
<dbReference type="HOGENOM" id="CLU_117628_0_0_4"/>
<evidence type="ECO:0000256" key="4">
    <source>
        <dbReference type="ARBA" id="ARBA00023002"/>
    </source>
</evidence>
<organism evidence="9 10">
    <name type="scientific">Methylovorus glucosotrophus (strain SIP3-4)</name>
    <dbReference type="NCBI Taxonomy" id="582744"/>
    <lineage>
        <taxon>Bacteria</taxon>
        <taxon>Pseudomonadati</taxon>
        <taxon>Pseudomonadota</taxon>
        <taxon>Betaproteobacteria</taxon>
        <taxon>Nitrosomonadales</taxon>
        <taxon>Methylophilaceae</taxon>
        <taxon>Methylovorus</taxon>
    </lineage>
</organism>
<dbReference type="eggNOG" id="ENOG502Z8T2">
    <property type="taxonomic scope" value="Bacteria"/>
</dbReference>
<evidence type="ECO:0000259" key="8">
    <source>
        <dbReference type="Pfam" id="PF22290"/>
    </source>
</evidence>
<keyword evidence="6" id="KW-0411">Iron-sulfur</keyword>
<reference evidence="9 10" key="2">
    <citation type="journal article" date="2011" name="J. Bacteriol.">
        <title>Genomes of three methylotrophs from a single niche uncover genetic and metabolic divergence of Methylophilaceae.</title>
        <authorList>
            <person name="Lapidus A."/>
            <person name="Clum A."/>
            <person name="Labutti K."/>
            <person name="Kaluzhnaya M.G."/>
            <person name="Lim S."/>
            <person name="Beck D.A."/>
            <person name="Glavina Del Rio T."/>
            <person name="Nolan M."/>
            <person name="Mavromatis K."/>
            <person name="Huntemann M."/>
            <person name="Lucas S."/>
            <person name="Lidstrom M.E."/>
            <person name="Ivanova N."/>
            <person name="Chistoserdova L."/>
        </authorList>
    </citation>
    <scope>NUCLEOTIDE SEQUENCE [LARGE SCALE GENOMIC DNA]</scope>
    <source>
        <strain evidence="9 10">SIP3-4</strain>
    </source>
</reference>
<dbReference type="GO" id="GO:0051537">
    <property type="term" value="F:2 iron, 2 sulfur cluster binding"/>
    <property type="evidence" value="ECO:0007669"/>
    <property type="project" value="UniProtKB-KW"/>
</dbReference>
<dbReference type="OrthoDB" id="6955242at2"/>
<feature type="domain" description="Dimethylamine monooxygenase subunit DmmA-like C-terminal" evidence="7">
    <location>
        <begin position="139"/>
        <end position="180"/>
    </location>
</feature>